<feature type="domain" description="BZIP" evidence="3">
    <location>
        <begin position="18"/>
        <end position="31"/>
    </location>
</feature>
<reference evidence="4" key="1">
    <citation type="submission" date="2019-10" db="EMBL/GenBank/DDBJ databases">
        <authorList>
            <consortium name="DOE Joint Genome Institute"/>
            <person name="Kuo A."/>
            <person name="Miyauchi S."/>
            <person name="Kiss E."/>
            <person name="Drula E."/>
            <person name="Kohler A."/>
            <person name="Sanchez-Garcia M."/>
            <person name="Andreopoulos B."/>
            <person name="Barry K.W."/>
            <person name="Bonito G."/>
            <person name="Buee M."/>
            <person name="Carver A."/>
            <person name="Chen C."/>
            <person name="Cichocki N."/>
            <person name="Clum A."/>
            <person name="Culley D."/>
            <person name="Crous P.W."/>
            <person name="Fauchery L."/>
            <person name="Girlanda M."/>
            <person name="Hayes R."/>
            <person name="Keri Z."/>
            <person name="LaButti K."/>
            <person name="Lipzen A."/>
            <person name="Lombard V."/>
            <person name="Magnuson J."/>
            <person name="Maillard F."/>
            <person name="Morin E."/>
            <person name="Murat C."/>
            <person name="Nolan M."/>
            <person name="Ohm R."/>
            <person name="Pangilinan J."/>
            <person name="Pereira M."/>
            <person name="Perotto S."/>
            <person name="Peter M."/>
            <person name="Riley R."/>
            <person name="Sitrit Y."/>
            <person name="Stielow B."/>
            <person name="Szollosi G."/>
            <person name="Zifcakova L."/>
            <person name="Stursova M."/>
            <person name="Spatafora J.W."/>
            <person name="Tedersoo L."/>
            <person name="Vaario L.-M."/>
            <person name="Yamada A."/>
            <person name="Yan M."/>
            <person name="Wang P."/>
            <person name="Xu J."/>
            <person name="Bruns T."/>
            <person name="Baldrian P."/>
            <person name="Vilgalys R."/>
            <person name="Henrissat B."/>
            <person name="Grigoriev I.V."/>
            <person name="Hibbett D."/>
            <person name="Nagy L.G."/>
            <person name="Martin F.M."/>
        </authorList>
    </citation>
    <scope>NUCLEOTIDE SEQUENCE</scope>
    <source>
        <strain evidence="4">Prilba</strain>
    </source>
</reference>
<dbReference type="Gene3D" id="1.20.5.170">
    <property type="match status" value="1"/>
</dbReference>
<dbReference type="OrthoDB" id="3257643at2759"/>
<feature type="region of interest" description="Disordered" evidence="2">
    <location>
        <begin position="279"/>
        <end position="320"/>
    </location>
</feature>
<feature type="compositionally biased region" description="Low complexity" evidence="2">
    <location>
        <begin position="212"/>
        <end position="225"/>
    </location>
</feature>
<comment type="caution">
    <text evidence="4">The sequence shown here is derived from an EMBL/GenBank/DDBJ whole genome shotgun (WGS) entry which is preliminary data.</text>
</comment>
<dbReference type="GO" id="GO:0003700">
    <property type="term" value="F:DNA-binding transcription factor activity"/>
    <property type="evidence" value="ECO:0007669"/>
    <property type="project" value="InterPro"/>
</dbReference>
<organism evidence="4 5">
    <name type="scientific">Russula ochroleuca</name>
    <dbReference type="NCBI Taxonomy" id="152965"/>
    <lineage>
        <taxon>Eukaryota</taxon>
        <taxon>Fungi</taxon>
        <taxon>Dikarya</taxon>
        <taxon>Basidiomycota</taxon>
        <taxon>Agaricomycotina</taxon>
        <taxon>Agaricomycetes</taxon>
        <taxon>Russulales</taxon>
        <taxon>Russulaceae</taxon>
        <taxon>Russula</taxon>
    </lineage>
</organism>
<protein>
    <recommendedName>
        <fullName evidence="3">BZIP domain-containing protein</fullName>
    </recommendedName>
</protein>
<keyword evidence="5" id="KW-1185">Reference proteome</keyword>
<gene>
    <name evidence="4" type="ORF">DFH94DRAFT_91583</name>
</gene>
<feature type="compositionally biased region" description="Polar residues" evidence="2">
    <location>
        <begin position="279"/>
        <end position="294"/>
    </location>
</feature>
<evidence type="ECO:0000313" key="4">
    <source>
        <dbReference type="EMBL" id="KAF8477746.1"/>
    </source>
</evidence>
<feature type="compositionally biased region" description="Polar residues" evidence="2">
    <location>
        <begin position="1"/>
        <end position="11"/>
    </location>
</feature>
<dbReference type="AlphaFoldDB" id="A0A9P5MSR3"/>
<dbReference type="PROSITE" id="PS00036">
    <property type="entry name" value="BZIP_BASIC"/>
    <property type="match status" value="1"/>
</dbReference>
<feature type="compositionally biased region" description="Polar residues" evidence="2">
    <location>
        <begin position="171"/>
        <end position="182"/>
    </location>
</feature>
<feature type="compositionally biased region" description="Pro residues" evidence="2">
    <location>
        <begin position="158"/>
        <end position="167"/>
    </location>
</feature>
<sequence length="320" mass="35184">MAQPTSNNPSSAGDRPERSRNAKAQARHRAKRKAYIEQLEQTVTKLQTALALSPEQVAALPPPTLRIRQLEQENAKLIRENEELRRQLHMQTRRPSLMTDPHFDMARRGSFQSSMSSDYPDRELKRRRLSQNVDGVYLSPSQTPSPPTMEASARPTNFSPPPPPPPLSHNGYMTSSNNTSAYSSPGLNSSNSILSSGVQNGPLSYQLPAVNTPSSASTPTSYSQSVNEHPHLLGGGHGLSSRPLPPNIHTTASSHGLSGAHQYPSSHYDTVKVEEDYISPTQESSHSLTYSPVHSFNHPHHPAELSSWQGYSADRTQIHP</sequence>
<dbReference type="InterPro" id="IPR004827">
    <property type="entry name" value="bZIP"/>
</dbReference>
<dbReference type="EMBL" id="WHVB01000013">
    <property type="protein sequence ID" value="KAF8477746.1"/>
    <property type="molecule type" value="Genomic_DNA"/>
</dbReference>
<reference evidence="4" key="2">
    <citation type="journal article" date="2020" name="Nat. Commun.">
        <title>Large-scale genome sequencing of mycorrhizal fungi provides insights into the early evolution of symbiotic traits.</title>
        <authorList>
            <person name="Miyauchi S."/>
            <person name="Kiss E."/>
            <person name="Kuo A."/>
            <person name="Drula E."/>
            <person name="Kohler A."/>
            <person name="Sanchez-Garcia M."/>
            <person name="Morin E."/>
            <person name="Andreopoulos B."/>
            <person name="Barry K.W."/>
            <person name="Bonito G."/>
            <person name="Buee M."/>
            <person name="Carver A."/>
            <person name="Chen C."/>
            <person name="Cichocki N."/>
            <person name="Clum A."/>
            <person name="Culley D."/>
            <person name="Crous P.W."/>
            <person name="Fauchery L."/>
            <person name="Girlanda M."/>
            <person name="Hayes R.D."/>
            <person name="Keri Z."/>
            <person name="LaButti K."/>
            <person name="Lipzen A."/>
            <person name="Lombard V."/>
            <person name="Magnuson J."/>
            <person name="Maillard F."/>
            <person name="Murat C."/>
            <person name="Nolan M."/>
            <person name="Ohm R.A."/>
            <person name="Pangilinan J."/>
            <person name="Pereira M.F."/>
            <person name="Perotto S."/>
            <person name="Peter M."/>
            <person name="Pfister S."/>
            <person name="Riley R."/>
            <person name="Sitrit Y."/>
            <person name="Stielow J.B."/>
            <person name="Szollosi G."/>
            <person name="Zifcakova L."/>
            <person name="Stursova M."/>
            <person name="Spatafora J.W."/>
            <person name="Tedersoo L."/>
            <person name="Vaario L.M."/>
            <person name="Yamada A."/>
            <person name="Yan M."/>
            <person name="Wang P."/>
            <person name="Xu J."/>
            <person name="Bruns T."/>
            <person name="Baldrian P."/>
            <person name="Vilgalys R."/>
            <person name="Dunand C."/>
            <person name="Henrissat B."/>
            <person name="Grigoriev I.V."/>
            <person name="Hibbett D."/>
            <person name="Nagy L.G."/>
            <person name="Martin F.M."/>
        </authorList>
    </citation>
    <scope>NUCLEOTIDE SEQUENCE</scope>
    <source>
        <strain evidence="4">Prilba</strain>
    </source>
</reference>
<feature type="region of interest" description="Disordered" evidence="2">
    <location>
        <begin position="1"/>
        <end position="32"/>
    </location>
</feature>
<feature type="coiled-coil region" evidence="1">
    <location>
        <begin position="67"/>
        <end position="94"/>
    </location>
</feature>
<evidence type="ECO:0000313" key="5">
    <source>
        <dbReference type="Proteomes" id="UP000759537"/>
    </source>
</evidence>
<evidence type="ECO:0000256" key="1">
    <source>
        <dbReference type="SAM" id="Coils"/>
    </source>
</evidence>
<name>A0A9P5MSR3_9AGAM</name>
<evidence type="ECO:0000259" key="3">
    <source>
        <dbReference type="PROSITE" id="PS00036"/>
    </source>
</evidence>
<dbReference type="CDD" id="cd14686">
    <property type="entry name" value="bZIP"/>
    <property type="match status" value="1"/>
</dbReference>
<proteinExistence type="predicted"/>
<feature type="region of interest" description="Disordered" evidence="2">
    <location>
        <begin position="204"/>
        <end position="265"/>
    </location>
</feature>
<keyword evidence="1" id="KW-0175">Coiled coil</keyword>
<accession>A0A9P5MSR3</accession>
<dbReference type="Proteomes" id="UP000759537">
    <property type="component" value="Unassembled WGS sequence"/>
</dbReference>
<evidence type="ECO:0000256" key="2">
    <source>
        <dbReference type="SAM" id="MobiDB-lite"/>
    </source>
</evidence>
<feature type="region of interest" description="Disordered" evidence="2">
    <location>
        <begin position="98"/>
        <end position="187"/>
    </location>
</feature>